<sequence>MTAQCFIAARRTEYFESLFPNSQYIKKNRATYERAGLIGKLMRTGTISTVLALPSIFTHKNLVEQQEIDSFPKKTKTLLVTLWALHITLFSSLVVTHYL</sequence>
<feature type="transmembrane region" description="Helical" evidence="1">
    <location>
        <begin position="78"/>
        <end position="98"/>
    </location>
</feature>
<dbReference type="Proteomes" id="UP000553948">
    <property type="component" value="Unassembled WGS sequence"/>
</dbReference>
<comment type="caution">
    <text evidence="2">The sequence shown here is derived from an EMBL/GenBank/DDBJ whole genome shotgun (WGS) entry which is preliminary data.</text>
</comment>
<dbReference type="AlphaFoldDB" id="A0A7W2KZH4"/>
<organism evidence="2 3">
    <name type="scientific">Pseudomonas putida</name>
    <name type="common">Arthrobacter siderocapsulatus</name>
    <dbReference type="NCBI Taxonomy" id="303"/>
    <lineage>
        <taxon>Bacteria</taxon>
        <taxon>Pseudomonadati</taxon>
        <taxon>Pseudomonadota</taxon>
        <taxon>Gammaproteobacteria</taxon>
        <taxon>Pseudomonadales</taxon>
        <taxon>Pseudomonadaceae</taxon>
        <taxon>Pseudomonas</taxon>
    </lineage>
</organism>
<keyword evidence="1" id="KW-1133">Transmembrane helix</keyword>
<accession>A0A7W2KZH4</accession>
<name>A0A7W2KZH4_PSEPU</name>
<reference evidence="2 3" key="1">
    <citation type="submission" date="2020-07" db="EMBL/GenBank/DDBJ databases">
        <title>Diversity of carbapenemase encoding genes among Pseudomonas putida group clinical isolates in a tertiary Brazilian hospital.</title>
        <authorList>
            <person name="Alberto-Lei F."/>
            <person name="Nodari C.S."/>
            <person name="Streling A.P."/>
            <person name="Paulino J.T."/>
            <person name="Bessa-Neto F.O."/>
            <person name="Cayo R."/>
            <person name="Gales A.C."/>
        </authorList>
    </citation>
    <scope>NUCLEOTIDE SEQUENCE [LARGE SCALE GENOMIC DNA]</scope>
    <source>
        <strain evidence="2 3">12464</strain>
    </source>
</reference>
<keyword evidence="1" id="KW-0812">Transmembrane</keyword>
<evidence type="ECO:0000256" key="1">
    <source>
        <dbReference type="SAM" id="Phobius"/>
    </source>
</evidence>
<dbReference type="EMBL" id="JACGDG010000005">
    <property type="protein sequence ID" value="MBA6115636.1"/>
    <property type="molecule type" value="Genomic_DNA"/>
</dbReference>
<evidence type="ECO:0000313" key="3">
    <source>
        <dbReference type="Proteomes" id="UP000553948"/>
    </source>
</evidence>
<gene>
    <name evidence="2" type="ORF">H4C47_07825</name>
</gene>
<proteinExistence type="predicted"/>
<protein>
    <submittedName>
        <fullName evidence="2">Uncharacterized protein</fullName>
    </submittedName>
</protein>
<evidence type="ECO:0000313" key="2">
    <source>
        <dbReference type="EMBL" id="MBA6115636.1"/>
    </source>
</evidence>
<keyword evidence="1" id="KW-0472">Membrane</keyword>